<dbReference type="InterPro" id="IPR029046">
    <property type="entry name" value="LolA/LolB/LppX"/>
</dbReference>
<dbReference type="Proteomes" id="UP000002613">
    <property type="component" value="Chromosome"/>
</dbReference>
<dbReference type="CDD" id="cd16329">
    <property type="entry name" value="LolA_like"/>
    <property type="match status" value="1"/>
</dbReference>
<dbReference type="HOGENOM" id="CLU_040882_2_0_2"/>
<name>D3S2I0_FERPA</name>
<dbReference type="STRING" id="589924.Ferp_0331"/>
<dbReference type="PANTHER" id="PTHR37507:SF2">
    <property type="entry name" value="SPORULATION PROTEIN YDCC"/>
    <property type="match status" value="1"/>
</dbReference>
<dbReference type="InterPro" id="IPR033399">
    <property type="entry name" value="TP_0789-like"/>
</dbReference>
<dbReference type="SUPFAM" id="SSF89392">
    <property type="entry name" value="Prokaryotic lipoproteins and lipoprotein localization factors"/>
    <property type="match status" value="1"/>
</dbReference>
<dbReference type="GeneID" id="8777829"/>
<dbReference type="OrthoDB" id="137725at2157"/>
<dbReference type="Pfam" id="PF14285">
    <property type="entry name" value="DUF4367"/>
    <property type="match status" value="1"/>
</dbReference>
<dbReference type="PANTHER" id="PTHR37507">
    <property type="entry name" value="SPORULATION PROTEIN YDCC"/>
    <property type="match status" value="1"/>
</dbReference>
<accession>D3S2I0</accession>
<evidence type="ECO:0000259" key="1">
    <source>
        <dbReference type="Pfam" id="PF14285"/>
    </source>
</evidence>
<dbReference type="Gene3D" id="2.50.20.10">
    <property type="entry name" value="Lipoprotein localisation LolA/LolB/LppX"/>
    <property type="match status" value="1"/>
</dbReference>
<evidence type="ECO:0008006" key="5">
    <source>
        <dbReference type="Google" id="ProtNLM"/>
    </source>
</evidence>
<evidence type="ECO:0000259" key="2">
    <source>
        <dbReference type="Pfam" id="PF17131"/>
    </source>
</evidence>
<dbReference type="Pfam" id="PF17131">
    <property type="entry name" value="LolA_like"/>
    <property type="match status" value="1"/>
</dbReference>
<dbReference type="RefSeq" id="WP_012964857.1">
    <property type="nucleotide sequence ID" value="NC_013849.1"/>
</dbReference>
<keyword evidence="4" id="KW-1185">Reference proteome</keyword>
<reference evidence="4" key="1">
    <citation type="submission" date="2010-02" db="EMBL/GenBank/DDBJ databases">
        <title>Complete sequence of Ferroglobus placidus DSM 10642.</title>
        <authorList>
            <consortium name="US DOE Joint Genome Institute"/>
            <person name="Lucas S."/>
            <person name="Copeland A."/>
            <person name="Lapidus A."/>
            <person name="Cheng J.-F."/>
            <person name="Bruce D."/>
            <person name="Goodwin L."/>
            <person name="Pitluck S."/>
            <person name="Saunders E."/>
            <person name="Brettin T."/>
            <person name="Detter J.C."/>
            <person name="Han C."/>
            <person name="Tapia R."/>
            <person name="Larimer F."/>
            <person name="Land M."/>
            <person name="Hauser L."/>
            <person name="Kyrpides N."/>
            <person name="Ivanova N."/>
            <person name="Holmes D."/>
            <person name="Lovley D."/>
            <person name="Kyrpides N."/>
            <person name="Anderson I.J."/>
            <person name="Woyke T."/>
        </authorList>
    </citation>
    <scope>NUCLEOTIDE SEQUENCE [LARGE SCALE GENOMIC DNA]</scope>
    <source>
        <strain evidence="4">DSM 10642 / AEDII12DO</strain>
    </source>
</reference>
<dbReference type="eggNOG" id="arCOG02470">
    <property type="taxonomic scope" value="Archaea"/>
</dbReference>
<evidence type="ECO:0000313" key="3">
    <source>
        <dbReference type="EMBL" id="ADC64510.1"/>
    </source>
</evidence>
<proteinExistence type="predicted"/>
<dbReference type="PROSITE" id="PS51257">
    <property type="entry name" value="PROKAR_LIPOPROTEIN"/>
    <property type="match status" value="1"/>
</dbReference>
<evidence type="ECO:0000313" key="4">
    <source>
        <dbReference type="Proteomes" id="UP000002613"/>
    </source>
</evidence>
<feature type="domain" description="DUF4367" evidence="1">
    <location>
        <begin position="234"/>
        <end position="322"/>
    </location>
</feature>
<dbReference type="InterPro" id="IPR025377">
    <property type="entry name" value="DUF4367"/>
</dbReference>
<organism evidence="3 4">
    <name type="scientific">Ferroglobus placidus (strain DSM 10642 / AEDII12DO)</name>
    <dbReference type="NCBI Taxonomy" id="589924"/>
    <lineage>
        <taxon>Archaea</taxon>
        <taxon>Methanobacteriati</taxon>
        <taxon>Methanobacteriota</taxon>
        <taxon>Archaeoglobi</taxon>
        <taxon>Archaeoglobales</taxon>
        <taxon>Archaeoglobaceae</taxon>
        <taxon>Ferroglobus</taxon>
    </lineage>
</organism>
<reference evidence="3 4" key="2">
    <citation type="journal article" date="2011" name="Stand. Genomic Sci.">
        <title>Complete genome sequence of Ferroglobus placidus AEDII12DO.</title>
        <authorList>
            <person name="Anderson I."/>
            <person name="Risso C."/>
            <person name="Holmes D."/>
            <person name="Lucas S."/>
            <person name="Copeland A."/>
            <person name="Lapidus A."/>
            <person name="Cheng J.F."/>
            <person name="Bruce D."/>
            <person name="Goodwin L."/>
            <person name="Pitluck S."/>
            <person name="Saunders E."/>
            <person name="Brettin T."/>
            <person name="Detter J.C."/>
            <person name="Han C."/>
            <person name="Tapia R."/>
            <person name="Larimer F."/>
            <person name="Land M."/>
            <person name="Hauser L."/>
            <person name="Woyke T."/>
            <person name="Lovley D."/>
            <person name="Kyrpides N."/>
            <person name="Ivanova N."/>
        </authorList>
    </citation>
    <scope>NUCLEOTIDE SEQUENCE [LARGE SCALE GENOMIC DNA]</scope>
    <source>
        <strain evidence="4">DSM 10642 / AEDII12DO</strain>
    </source>
</reference>
<gene>
    <name evidence="3" type="ordered locus">Ferp_0331</name>
</gene>
<sequence>MRKIFVILATLVFVSACTQMSAEEIAKKLEEKYDSVNDFKGKISYTMIGESGNITMEYEYVFKKPNKIWMRNEKAGTLIVSNGEKMWIYDEKKNEVFVMNVSKMPVNPDYGKLVKEMLEMYEVKLLGVERVAERECYVIELKSKEMNQSAKMWVDKEFWYPLRIESESYGIKIITEYKNVEFNTGVSDELFEFKIPEGAKVKTEEDFGIRKFESVEEAEKHVNFTLFKPEYTAGYELKEVKVIGEMISIVYEKEGRILTITESPGDELPKLSNSEKVKIGDEEGVYAEIFGNGMLAFKKDGVMISISGQLEKEELIKIAESMKP</sequence>
<dbReference type="KEGG" id="fpl:Ferp_0331"/>
<dbReference type="AlphaFoldDB" id="D3S2I0"/>
<dbReference type="PaxDb" id="589924-Ferp_0331"/>
<dbReference type="EMBL" id="CP001899">
    <property type="protein sequence ID" value="ADC64510.1"/>
    <property type="molecule type" value="Genomic_DNA"/>
</dbReference>
<protein>
    <recommendedName>
        <fullName evidence="5">Outer membrane lipoprotein carrier protein LolA</fullName>
    </recommendedName>
</protein>
<feature type="domain" description="Uncharacterized protein TP-0789" evidence="2">
    <location>
        <begin position="76"/>
        <end position="166"/>
    </location>
</feature>
<dbReference type="InterPro" id="IPR052944">
    <property type="entry name" value="Sporulation_related"/>
</dbReference>